<keyword evidence="7" id="KW-0456">Lyase</keyword>
<sequence>MKSNHLELPRFEPTVTAALARLAAIKPGDYARTRNHLGGAVSKISPYLTHGFISMPEAARFLDSRHQLDLQNKFAYELGWREFFQHVWRHEGDGILSSLHEGPLPDAAYGAELPLDIREARTGVPTIDAAVRMLYACGYLHNHARMWLASYIVHLRKVHWRAGADWMQGHLLDGDLASNHLSWQWVAGTGSHKPYLFNAENVTRFTPKGMAEWSAKGTVLDASYEALEQIARSPEAVATKPLAKGVIEPKLHAAPPEALVAQLGKAVEPPKAKAAAAREVWLVQPWGLRDLPDRVPPSTLKVGLLLTDFHGAFPWSEQRWRFVLTRMARLCDEIWLCDAAALKTALAKAKSVRGQVSPHIAGYLQAQMDGWETEFPPTLLGEPGERCASFSQFWARTTTGLRRLTELPGLGGLGLAEPEELDEDDHEDDDE</sequence>
<dbReference type="AlphaFoldDB" id="A0A4R6QGZ7"/>
<feature type="binding site" evidence="3">
    <location>
        <begin position="173"/>
        <end position="175"/>
    </location>
    <ligand>
        <name>FAD</name>
        <dbReference type="ChEBI" id="CHEBI:57692"/>
    </ligand>
</feature>
<dbReference type="InterPro" id="IPR002081">
    <property type="entry name" value="Cryptochrome/DNA_photolyase_1"/>
</dbReference>
<evidence type="ECO:0000259" key="6">
    <source>
        <dbReference type="Pfam" id="PF03441"/>
    </source>
</evidence>
<evidence type="ECO:0000256" key="5">
    <source>
        <dbReference type="SAM" id="MobiDB-lite"/>
    </source>
</evidence>
<dbReference type="GO" id="GO:0003677">
    <property type="term" value="F:DNA binding"/>
    <property type="evidence" value="ECO:0007669"/>
    <property type="project" value="TreeGrafter"/>
</dbReference>
<evidence type="ECO:0000313" key="8">
    <source>
        <dbReference type="Proteomes" id="UP000295361"/>
    </source>
</evidence>
<comment type="cofactor">
    <cofactor evidence="3">
        <name>FAD</name>
        <dbReference type="ChEBI" id="CHEBI:57692"/>
    </cofactor>
    <text evidence="3">Binds 1 FAD per subunit.</text>
</comment>
<dbReference type="InParanoid" id="A0A4R6QGZ7"/>
<dbReference type="GO" id="GO:0005737">
    <property type="term" value="C:cytoplasm"/>
    <property type="evidence" value="ECO:0007669"/>
    <property type="project" value="TreeGrafter"/>
</dbReference>
<feature type="domain" description="Cryptochrome/DNA photolyase FAD-binding" evidence="6">
    <location>
        <begin position="75"/>
        <end position="204"/>
    </location>
</feature>
<dbReference type="EMBL" id="SNXS01000011">
    <property type="protein sequence ID" value="TDP61626.1"/>
    <property type="molecule type" value="Genomic_DNA"/>
</dbReference>
<keyword evidence="4" id="KW-0157">Chromophore</keyword>
<evidence type="ECO:0000256" key="4">
    <source>
        <dbReference type="RuleBase" id="RU004182"/>
    </source>
</evidence>
<evidence type="ECO:0000256" key="2">
    <source>
        <dbReference type="ARBA" id="ARBA00022827"/>
    </source>
</evidence>
<dbReference type="Proteomes" id="UP000295361">
    <property type="component" value="Unassembled WGS sequence"/>
</dbReference>
<dbReference type="PRINTS" id="PR00147">
    <property type="entry name" value="DNAPHOTLYASE"/>
</dbReference>
<keyword evidence="1 3" id="KW-0285">Flavoprotein</keyword>
<feature type="binding site" evidence="3">
    <location>
        <begin position="77"/>
        <end position="84"/>
    </location>
    <ligand>
        <name>FAD</name>
        <dbReference type="ChEBI" id="CHEBI:57692"/>
    </ligand>
</feature>
<reference evidence="7 8" key="1">
    <citation type="submission" date="2019-03" db="EMBL/GenBank/DDBJ databases">
        <title>Genomic Encyclopedia of Type Strains, Phase IV (KMG-IV): sequencing the most valuable type-strain genomes for metagenomic binning, comparative biology and taxonomic classification.</title>
        <authorList>
            <person name="Goeker M."/>
        </authorList>
    </citation>
    <scope>NUCLEOTIDE SEQUENCE [LARGE SCALE GENOMIC DNA]</scope>
    <source>
        <strain evidence="7 8">DSM 16998</strain>
    </source>
</reference>
<dbReference type="InterPro" id="IPR036134">
    <property type="entry name" value="Crypto/Photolyase_FAD-like_sf"/>
</dbReference>
<feature type="binding site" evidence="3">
    <location>
        <position position="30"/>
    </location>
    <ligand>
        <name>FAD</name>
        <dbReference type="ChEBI" id="CHEBI:57692"/>
    </ligand>
</feature>
<dbReference type="Pfam" id="PF03441">
    <property type="entry name" value="FAD_binding_7"/>
    <property type="match status" value="1"/>
</dbReference>
<dbReference type="SUPFAM" id="SSF48173">
    <property type="entry name" value="Cryptochrome/photolyase FAD-binding domain"/>
    <property type="match status" value="1"/>
</dbReference>
<dbReference type="GO" id="GO:0032922">
    <property type="term" value="P:circadian regulation of gene expression"/>
    <property type="evidence" value="ECO:0007669"/>
    <property type="project" value="TreeGrafter"/>
</dbReference>
<comment type="caution">
    <text evidence="7">The sequence shown here is derived from an EMBL/GenBank/DDBJ whole genome shotgun (WGS) entry which is preliminary data.</text>
</comment>
<feature type="binding site" evidence="3">
    <location>
        <position position="74"/>
    </location>
    <ligand>
        <name>FAD</name>
        <dbReference type="ChEBI" id="CHEBI:57692"/>
    </ligand>
</feature>
<dbReference type="GO" id="GO:0071949">
    <property type="term" value="F:FAD binding"/>
    <property type="evidence" value="ECO:0007669"/>
    <property type="project" value="TreeGrafter"/>
</dbReference>
<accession>A0A4R6QGZ7</accession>
<dbReference type="OrthoDB" id="9772484at2"/>
<gene>
    <name evidence="7" type="ORF">DES47_11143</name>
</gene>
<protein>
    <submittedName>
        <fullName evidence="7">Deoxyribodipyrimidine photo-lyase</fullName>
    </submittedName>
</protein>
<dbReference type="Gene3D" id="1.10.579.10">
    <property type="entry name" value="DNA Cyclobutane Dipyrimidine Photolyase, subunit A, domain 3"/>
    <property type="match status" value="1"/>
</dbReference>
<evidence type="ECO:0000313" key="7">
    <source>
        <dbReference type="EMBL" id="TDP61626.1"/>
    </source>
</evidence>
<keyword evidence="8" id="KW-1185">Reference proteome</keyword>
<keyword evidence="2 3" id="KW-0274">FAD</keyword>
<dbReference type="PANTHER" id="PTHR11455:SF18">
    <property type="entry name" value="SI:CH1073-390K14.1"/>
    <property type="match status" value="1"/>
</dbReference>
<proteinExistence type="inferred from homology"/>
<dbReference type="GO" id="GO:0043153">
    <property type="term" value="P:entrainment of circadian clock by photoperiod"/>
    <property type="evidence" value="ECO:0007669"/>
    <property type="project" value="TreeGrafter"/>
</dbReference>
<organism evidence="7 8">
    <name type="scientific">Roseateles toxinivorans</name>
    <dbReference type="NCBI Taxonomy" id="270368"/>
    <lineage>
        <taxon>Bacteria</taxon>
        <taxon>Pseudomonadati</taxon>
        <taxon>Pseudomonadota</taxon>
        <taxon>Betaproteobacteria</taxon>
        <taxon>Burkholderiales</taxon>
        <taxon>Sphaerotilaceae</taxon>
        <taxon>Roseateles</taxon>
    </lineage>
</organism>
<evidence type="ECO:0000256" key="1">
    <source>
        <dbReference type="ARBA" id="ARBA00022630"/>
    </source>
</evidence>
<feature type="compositionally biased region" description="Acidic residues" evidence="5">
    <location>
        <begin position="417"/>
        <end position="431"/>
    </location>
</feature>
<dbReference type="PANTHER" id="PTHR11455">
    <property type="entry name" value="CRYPTOCHROME"/>
    <property type="match status" value="1"/>
</dbReference>
<dbReference type="InterPro" id="IPR005101">
    <property type="entry name" value="Cryptochr/Photolyase_FAD-bd"/>
</dbReference>
<evidence type="ECO:0000256" key="3">
    <source>
        <dbReference type="PIRSR" id="PIRSR602081-1"/>
    </source>
</evidence>
<name>A0A4R6QGZ7_9BURK</name>
<dbReference type="GO" id="GO:0003904">
    <property type="term" value="F:deoxyribodipyrimidine photo-lyase activity"/>
    <property type="evidence" value="ECO:0007669"/>
    <property type="project" value="TreeGrafter"/>
</dbReference>
<dbReference type="RefSeq" id="WP_133703474.1">
    <property type="nucleotide sequence ID" value="NZ_SNXS01000011.1"/>
</dbReference>
<dbReference type="Gene3D" id="1.25.40.80">
    <property type="match status" value="1"/>
</dbReference>
<comment type="similarity">
    <text evidence="4">Belongs to the DNA photolyase family.</text>
</comment>
<feature type="region of interest" description="Disordered" evidence="5">
    <location>
        <begin position="409"/>
        <end position="431"/>
    </location>
</feature>